<comment type="subcellular location">
    <subcellularLocation>
        <location evidence="6">Cell membrane</location>
        <topology evidence="6">Multi-pass membrane protein</topology>
    </subcellularLocation>
    <subcellularLocation>
        <location evidence="1">Membrane</location>
    </subcellularLocation>
</comment>
<name>A0ABP7DSP3_9MICO</name>
<dbReference type="PROSITE" id="PS50895">
    <property type="entry name" value="SURF1"/>
    <property type="match status" value="1"/>
</dbReference>
<evidence type="ECO:0000256" key="3">
    <source>
        <dbReference type="ARBA" id="ARBA00022692"/>
    </source>
</evidence>
<evidence type="ECO:0000256" key="4">
    <source>
        <dbReference type="ARBA" id="ARBA00022989"/>
    </source>
</evidence>
<dbReference type="PANTHER" id="PTHR23427:SF2">
    <property type="entry name" value="SURFEIT LOCUS PROTEIN 1"/>
    <property type="match status" value="1"/>
</dbReference>
<protein>
    <recommendedName>
        <fullName evidence="6">SURF1-like protein</fullName>
    </recommendedName>
</protein>
<dbReference type="InterPro" id="IPR002994">
    <property type="entry name" value="Surf1/Shy1"/>
</dbReference>
<proteinExistence type="inferred from homology"/>
<keyword evidence="4 6" id="KW-1133">Transmembrane helix</keyword>
<dbReference type="Pfam" id="PF02104">
    <property type="entry name" value="SURF1"/>
    <property type="match status" value="1"/>
</dbReference>
<evidence type="ECO:0000256" key="6">
    <source>
        <dbReference type="RuleBase" id="RU363076"/>
    </source>
</evidence>
<evidence type="ECO:0000256" key="1">
    <source>
        <dbReference type="ARBA" id="ARBA00004370"/>
    </source>
</evidence>
<keyword evidence="5 6" id="KW-0472">Membrane</keyword>
<evidence type="ECO:0000313" key="7">
    <source>
        <dbReference type="EMBL" id="GAA3709425.1"/>
    </source>
</evidence>
<keyword evidence="8" id="KW-1185">Reference proteome</keyword>
<dbReference type="PROSITE" id="PS51257">
    <property type="entry name" value="PROKAR_LIPOPROTEIN"/>
    <property type="match status" value="1"/>
</dbReference>
<keyword evidence="3 6" id="KW-0812">Transmembrane</keyword>
<comment type="caution">
    <text evidence="6">Lacks conserved residue(s) required for the propagation of feature annotation.</text>
</comment>
<evidence type="ECO:0000313" key="8">
    <source>
        <dbReference type="Proteomes" id="UP001501468"/>
    </source>
</evidence>
<dbReference type="EMBL" id="BAABDC010000004">
    <property type="protein sequence ID" value="GAA3709425.1"/>
    <property type="molecule type" value="Genomic_DNA"/>
</dbReference>
<dbReference type="RefSeq" id="WP_344947511.1">
    <property type="nucleotide sequence ID" value="NZ_BAABDC010000004.1"/>
</dbReference>
<dbReference type="CDD" id="cd06662">
    <property type="entry name" value="SURF1"/>
    <property type="match status" value="1"/>
</dbReference>
<dbReference type="InterPro" id="IPR045214">
    <property type="entry name" value="Surf1/Surf4"/>
</dbReference>
<evidence type="ECO:0000256" key="5">
    <source>
        <dbReference type="ARBA" id="ARBA00023136"/>
    </source>
</evidence>
<feature type="transmembrane region" description="Helical" evidence="6">
    <location>
        <begin position="12"/>
        <end position="32"/>
    </location>
</feature>
<comment type="caution">
    <text evidence="7">The sequence shown here is derived from an EMBL/GenBank/DDBJ whole genome shotgun (WGS) entry which is preliminary data.</text>
</comment>
<accession>A0ABP7DSP3</accession>
<comment type="similarity">
    <text evidence="2 6">Belongs to the SURF1 family.</text>
</comment>
<gene>
    <name evidence="7" type="ORF">GCM10022399_27750</name>
</gene>
<sequence>MLRLWLTRRWLLWTLVGVLFGVACFYLGLWQWHRHVEQRTKVDAIARNYGATPVNFEPALVESPLPAERQWTRVTLTGTYAVGSDLLVRNRTLDSTVGFEVLTPMETGGLTLLVDRGWVPNAADAETSPPVDPAPSGPVQVTGWLRTGEVSLGRDLPRPQLASVNIDDARTQVPSLSRVDAYLVLGAQQPAAAAGDHPLRLLPKPEEDLGPHQAYAYQWWLFMPGGLVFIIFAIRREAAATRLDAAGPQAAPVRAKKVRIWDEEDA</sequence>
<dbReference type="PANTHER" id="PTHR23427">
    <property type="entry name" value="SURFEIT LOCUS PROTEIN"/>
    <property type="match status" value="1"/>
</dbReference>
<dbReference type="Proteomes" id="UP001501468">
    <property type="component" value="Unassembled WGS sequence"/>
</dbReference>
<keyword evidence="6" id="KW-1003">Cell membrane</keyword>
<reference evidence="8" key="1">
    <citation type="journal article" date="2019" name="Int. J. Syst. Evol. Microbiol.">
        <title>The Global Catalogue of Microorganisms (GCM) 10K type strain sequencing project: providing services to taxonomists for standard genome sequencing and annotation.</title>
        <authorList>
            <consortium name="The Broad Institute Genomics Platform"/>
            <consortium name="The Broad Institute Genome Sequencing Center for Infectious Disease"/>
            <person name="Wu L."/>
            <person name="Ma J."/>
        </authorList>
    </citation>
    <scope>NUCLEOTIDE SEQUENCE [LARGE SCALE GENOMIC DNA]</scope>
    <source>
        <strain evidence="8">JCM 17125</strain>
    </source>
</reference>
<organism evidence="7 8">
    <name type="scientific">Terrabacter ginsenosidimutans</name>
    <dbReference type="NCBI Taxonomy" id="490575"/>
    <lineage>
        <taxon>Bacteria</taxon>
        <taxon>Bacillati</taxon>
        <taxon>Actinomycetota</taxon>
        <taxon>Actinomycetes</taxon>
        <taxon>Micrococcales</taxon>
        <taxon>Intrasporangiaceae</taxon>
        <taxon>Terrabacter</taxon>
    </lineage>
</organism>
<evidence type="ECO:0000256" key="2">
    <source>
        <dbReference type="ARBA" id="ARBA00007165"/>
    </source>
</evidence>